<dbReference type="AlphaFoldDB" id="A0A5P8W044"/>
<dbReference type="PANTHER" id="PTHR30451:SF5">
    <property type="entry name" value="SLR0019 PROTEIN"/>
    <property type="match status" value="1"/>
</dbReference>
<evidence type="ECO:0000313" key="2">
    <source>
        <dbReference type="Proteomes" id="UP000326678"/>
    </source>
</evidence>
<dbReference type="KEGG" id="nsh:GXM_03530"/>
<evidence type="ECO:0000313" key="1">
    <source>
        <dbReference type="EMBL" id="QFS46050.1"/>
    </source>
</evidence>
<name>A0A5P8W044_9NOSO</name>
<dbReference type="Gene3D" id="2.60.40.3110">
    <property type="match status" value="1"/>
</dbReference>
<dbReference type="GO" id="GO:0015473">
    <property type="term" value="F:fimbrial usher porin activity"/>
    <property type="evidence" value="ECO:0007669"/>
    <property type="project" value="InterPro"/>
</dbReference>
<dbReference type="Gene3D" id="2.60.40.2610">
    <property type="entry name" value="Outer membrane usher protein FimD, plug domain"/>
    <property type="match status" value="1"/>
</dbReference>
<protein>
    <submittedName>
        <fullName evidence="1">FimD, outer membrane usher protein</fullName>
    </submittedName>
</protein>
<reference evidence="1 2" key="1">
    <citation type="submission" date="2019-10" db="EMBL/GenBank/DDBJ databases">
        <title>Genomic and transcriptomic insights into the perfect genentic adaptation of a filamentous nitrogen-fixing cyanobacterium to rice fields.</title>
        <authorList>
            <person name="Chen Z."/>
        </authorList>
    </citation>
    <scope>NUCLEOTIDE SEQUENCE [LARGE SCALE GENOMIC DNA]</scope>
    <source>
        <strain evidence="1">CCNUC1</strain>
    </source>
</reference>
<accession>A0A5P8W044</accession>
<organism evidence="1 2">
    <name type="scientific">Nostoc sphaeroides CCNUC1</name>
    <dbReference type="NCBI Taxonomy" id="2653204"/>
    <lineage>
        <taxon>Bacteria</taxon>
        <taxon>Bacillati</taxon>
        <taxon>Cyanobacteriota</taxon>
        <taxon>Cyanophyceae</taxon>
        <taxon>Nostocales</taxon>
        <taxon>Nostocaceae</taxon>
        <taxon>Nostoc</taxon>
    </lineage>
</organism>
<dbReference type="InterPro" id="IPR042186">
    <property type="entry name" value="FimD_plug_dom"/>
</dbReference>
<sequence length="777" mass="84404">MKNWHSLKFLGSLTFCLSSSLVICHQVLAQDQKAILELTVNQVSQGEVFVVLRERDILVRPSDLQKARLQGFAGIQETINNEIYVSLASLAPNLRYQFDENTLTLSITAQPQLLGSTSVNLGSEPPKNIVYSRDTSAFLNYAFNVPLNGQAFDSYTFSGETGLSLNGNLFFSSFSRKLDGSFVRGLTNFTIDNPKNLNRWVVGDSFANTGNLGGGVFLGGISLSREFGLNPYFVRQPTFALSGAVLNPSTIEVFVNGQRVRQQDLPPGQFQLNNLVLPVGNGSAKLVIRDSFGREQIITSPFYFSTGLLKPGLSSYSFNLGFRRENLNSDSLNYGSPVFLGQYTQGISTSLTLGGRLEASSNLISGGSTLTTALPFGALEVSLAGSSESGVPGAAASIAYNYSGRTIGFGSSLRLFTDKYANLSLSALDDRPNLETNAFISATLNRNYSLGLQYALSDYRDRGQSNRISLFNTIRLSNQSNLSINLSRSSQATESPINEIFVGFNYYLGNATSANVSQSISSEKKAVTSLSLQQSPPVGEGLGYRLQLSPSEEQMPGNGRLIYKAPFGIYELSYDHNRNGENVNTLASGGIVAIGNNVFFTRPVTESYALIQVPGVRGVRGYMSNQEIGQTNSSGNLLIPNLLPYYGNNIRVEDQDIPLDYRVDANEKVIAPSFRGGAIVRFPIERIQSIIGNISLEASGKTIIPVYGQLTVNVNGNQVDSPIGNQGEFYLENITPGRYVAKVEYEKGICTFDLNIPQSDEKIVNLGSLKCIPNSAK</sequence>
<dbReference type="GO" id="GO:0009297">
    <property type="term" value="P:pilus assembly"/>
    <property type="evidence" value="ECO:0007669"/>
    <property type="project" value="InterPro"/>
</dbReference>
<dbReference type="PANTHER" id="PTHR30451">
    <property type="entry name" value="OUTER MEMBRANE USHER PROTEIN"/>
    <property type="match status" value="1"/>
</dbReference>
<dbReference type="RefSeq" id="WP_152589283.1">
    <property type="nucleotide sequence ID" value="NZ_CP045226.1"/>
</dbReference>
<dbReference type="GO" id="GO:0009279">
    <property type="term" value="C:cell outer membrane"/>
    <property type="evidence" value="ECO:0007669"/>
    <property type="project" value="TreeGrafter"/>
</dbReference>
<dbReference type="InterPro" id="IPR000015">
    <property type="entry name" value="Fimb_usher"/>
</dbReference>
<dbReference type="Proteomes" id="UP000326678">
    <property type="component" value="Chromosome Gxm1"/>
</dbReference>
<proteinExistence type="predicted"/>
<dbReference type="Pfam" id="PF00577">
    <property type="entry name" value="Usher"/>
    <property type="match status" value="1"/>
</dbReference>
<dbReference type="EMBL" id="CP045226">
    <property type="protein sequence ID" value="QFS46050.1"/>
    <property type="molecule type" value="Genomic_DNA"/>
</dbReference>
<gene>
    <name evidence="1" type="ORF">GXM_03530</name>
</gene>
<keyword evidence="2" id="KW-1185">Reference proteome</keyword>